<keyword evidence="3" id="KW-1003">Cell membrane</keyword>
<evidence type="ECO:0000256" key="4">
    <source>
        <dbReference type="ARBA" id="ARBA00022692"/>
    </source>
</evidence>
<feature type="domain" description="Mechanosensitive ion channel MscS" evidence="9">
    <location>
        <begin position="636"/>
        <end position="702"/>
    </location>
</feature>
<name>A0A179DED8_9SPHI</name>
<dbReference type="SUPFAM" id="SSF50182">
    <property type="entry name" value="Sm-like ribonucleoproteins"/>
    <property type="match status" value="1"/>
</dbReference>
<dbReference type="SUPFAM" id="SSF82861">
    <property type="entry name" value="Mechanosensitive channel protein MscS (YggB), transmembrane region"/>
    <property type="match status" value="1"/>
</dbReference>
<keyword evidence="5 7" id="KW-1133">Transmembrane helix</keyword>
<dbReference type="Proteomes" id="UP000078459">
    <property type="component" value="Unassembled WGS sequence"/>
</dbReference>
<feature type="transmembrane region" description="Helical" evidence="7">
    <location>
        <begin position="389"/>
        <end position="406"/>
    </location>
</feature>
<comment type="similarity">
    <text evidence="2">Belongs to the MscS (TC 1.A.23) family.</text>
</comment>
<keyword evidence="8" id="KW-0732">Signal</keyword>
<dbReference type="InterPro" id="IPR052702">
    <property type="entry name" value="MscS-like_channel"/>
</dbReference>
<dbReference type="Gene3D" id="3.30.70.100">
    <property type="match status" value="1"/>
</dbReference>
<feature type="transmembrane region" description="Helical" evidence="7">
    <location>
        <begin position="619"/>
        <end position="638"/>
    </location>
</feature>
<organism evidence="11 12">
    <name type="scientific">Pedobacter psychrophilus</name>
    <dbReference type="NCBI Taxonomy" id="1826909"/>
    <lineage>
        <taxon>Bacteria</taxon>
        <taxon>Pseudomonadati</taxon>
        <taxon>Bacteroidota</taxon>
        <taxon>Sphingobacteriia</taxon>
        <taxon>Sphingobacteriales</taxon>
        <taxon>Sphingobacteriaceae</taxon>
        <taxon>Pedobacter</taxon>
    </lineage>
</organism>
<feature type="transmembrane region" description="Helical" evidence="7">
    <location>
        <begin position="549"/>
        <end position="573"/>
    </location>
</feature>
<evidence type="ECO:0000256" key="7">
    <source>
        <dbReference type="SAM" id="Phobius"/>
    </source>
</evidence>
<reference evidence="11 12" key="1">
    <citation type="submission" date="2016-04" db="EMBL/GenBank/DDBJ databases">
        <authorList>
            <person name="Evans L.H."/>
            <person name="Alamgir A."/>
            <person name="Owens N."/>
            <person name="Weber N.D."/>
            <person name="Virtaneva K."/>
            <person name="Barbian K."/>
            <person name="Babar A."/>
            <person name="Rosenke K."/>
        </authorList>
    </citation>
    <scope>NUCLEOTIDE SEQUENCE [LARGE SCALE GENOMIC DNA]</scope>
    <source>
        <strain evidence="11 12">CCM 8644</strain>
    </source>
</reference>
<evidence type="ECO:0000313" key="12">
    <source>
        <dbReference type="Proteomes" id="UP000078459"/>
    </source>
</evidence>
<feature type="transmembrane region" description="Helical" evidence="7">
    <location>
        <begin position="450"/>
        <end position="471"/>
    </location>
</feature>
<evidence type="ECO:0000259" key="9">
    <source>
        <dbReference type="Pfam" id="PF00924"/>
    </source>
</evidence>
<gene>
    <name evidence="11" type="ORF">A5893_11395</name>
</gene>
<dbReference type="Pfam" id="PF21082">
    <property type="entry name" value="MS_channel_3rd"/>
    <property type="match status" value="1"/>
</dbReference>
<evidence type="ECO:0000256" key="8">
    <source>
        <dbReference type="SAM" id="SignalP"/>
    </source>
</evidence>
<evidence type="ECO:0000256" key="1">
    <source>
        <dbReference type="ARBA" id="ARBA00004651"/>
    </source>
</evidence>
<feature type="transmembrane region" description="Helical" evidence="7">
    <location>
        <begin position="594"/>
        <end position="613"/>
    </location>
</feature>
<evidence type="ECO:0000313" key="11">
    <source>
        <dbReference type="EMBL" id="OAQ39264.1"/>
    </source>
</evidence>
<dbReference type="EMBL" id="LWHJ01000028">
    <property type="protein sequence ID" value="OAQ39264.1"/>
    <property type="molecule type" value="Genomic_DNA"/>
</dbReference>
<dbReference type="AlphaFoldDB" id="A0A179DED8"/>
<comment type="subcellular location">
    <subcellularLocation>
        <location evidence="1">Cell membrane</location>
        <topology evidence="1">Multi-pass membrane protein</topology>
    </subcellularLocation>
</comment>
<comment type="caution">
    <text evidence="11">The sequence shown here is derived from an EMBL/GenBank/DDBJ whole genome shotgun (WGS) entry which is preliminary data.</text>
</comment>
<dbReference type="InterPro" id="IPR011066">
    <property type="entry name" value="MscS_channel_C_sf"/>
</dbReference>
<dbReference type="GO" id="GO:0005886">
    <property type="term" value="C:plasma membrane"/>
    <property type="evidence" value="ECO:0007669"/>
    <property type="project" value="UniProtKB-SubCell"/>
</dbReference>
<dbReference type="RefSeq" id="WP_068822788.1">
    <property type="nucleotide sequence ID" value="NZ_LWHJ01000028.1"/>
</dbReference>
<feature type="transmembrane region" description="Helical" evidence="7">
    <location>
        <begin position="335"/>
        <end position="356"/>
    </location>
</feature>
<dbReference type="InterPro" id="IPR010920">
    <property type="entry name" value="LSM_dom_sf"/>
</dbReference>
<reference evidence="11 12" key="2">
    <citation type="submission" date="2016-06" db="EMBL/GenBank/DDBJ databases">
        <title>Pedobacter psychrophilus sp. nov., isolated from Antarctic fragmentary rock.</title>
        <authorList>
            <person name="Svec P."/>
        </authorList>
    </citation>
    <scope>NUCLEOTIDE SEQUENCE [LARGE SCALE GENOMIC DNA]</scope>
    <source>
        <strain evidence="11 12">CCM 8644</strain>
    </source>
</reference>
<dbReference type="InterPro" id="IPR011014">
    <property type="entry name" value="MscS_channel_TM-2"/>
</dbReference>
<dbReference type="STRING" id="1826909.A5893_11395"/>
<feature type="signal peptide" evidence="8">
    <location>
        <begin position="1"/>
        <end position="22"/>
    </location>
</feature>
<feature type="transmembrane region" description="Helical" evidence="7">
    <location>
        <begin position="426"/>
        <end position="444"/>
    </location>
</feature>
<proteinExistence type="inferred from homology"/>
<feature type="transmembrane region" description="Helical" evidence="7">
    <location>
        <begin position="266"/>
        <end position="285"/>
    </location>
</feature>
<feature type="domain" description="Mechanosensitive ion channel MscS C-terminal" evidence="10">
    <location>
        <begin position="712"/>
        <end position="791"/>
    </location>
</feature>
<dbReference type="PANTHER" id="PTHR30347">
    <property type="entry name" value="POTASSIUM CHANNEL RELATED"/>
    <property type="match status" value="1"/>
</dbReference>
<dbReference type="Gene3D" id="2.30.30.60">
    <property type="match status" value="1"/>
</dbReference>
<dbReference type="Pfam" id="PF00924">
    <property type="entry name" value="MS_channel_2nd"/>
    <property type="match status" value="1"/>
</dbReference>
<evidence type="ECO:0000256" key="6">
    <source>
        <dbReference type="ARBA" id="ARBA00023136"/>
    </source>
</evidence>
<keyword evidence="12" id="KW-1185">Reference proteome</keyword>
<dbReference type="InterPro" id="IPR006685">
    <property type="entry name" value="MscS_channel_2nd"/>
</dbReference>
<dbReference type="SUPFAM" id="SSF82689">
    <property type="entry name" value="Mechanosensitive channel protein MscS (YggB), C-terminal domain"/>
    <property type="match status" value="1"/>
</dbReference>
<keyword evidence="6 7" id="KW-0472">Membrane</keyword>
<evidence type="ECO:0000256" key="3">
    <source>
        <dbReference type="ARBA" id="ARBA00022475"/>
    </source>
</evidence>
<feature type="transmembrane region" description="Helical" evidence="7">
    <location>
        <begin position="505"/>
        <end position="529"/>
    </location>
</feature>
<feature type="transmembrane region" description="Helical" evidence="7">
    <location>
        <begin position="313"/>
        <end position="329"/>
    </location>
</feature>
<feature type="transmembrane region" description="Helical" evidence="7">
    <location>
        <begin position="363"/>
        <end position="383"/>
    </location>
</feature>
<dbReference type="GO" id="GO:0008381">
    <property type="term" value="F:mechanosensitive monoatomic ion channel activity"/>
    <property type="evidence" value="ECO:0007669"/>
    <property type="project" value="UniProtKB-ARBA"/>
</dbReference>
<dbReference type="PANTHER" id="PTHR30347:SF1">
    <property type="entry name" value="MECHANOSENSITIVE CHANNEL MSCK"/>
    <property type="match status" value="1"/>
</dbReference>
<dbReference type="InterPro" id="IPR049278">
    <property type="entry name" value="MS_channel_C"/>
</dbReference>
<evidence type="ECO:0000256" key="2">
    <source>
        <dbReference type="ARBA" id="ARBA00008017"/>
    </source>
</evidence>
<evidence type="ECO:0008006" key="13">
    <source>
        <dbReference type="Google" id="ProtNLM"/>
    </source>
</evidence>
<dbReference type="Gene3D" id="1.10.287.1260">
    <property type="match status" value="1"/>
</dbReference>
<dbReference type="OrthoDB" id="9809206at2"/>
<keyword evidence="4 7" id="KW-0812">Transmembrane</keyword>
<protein>
    <recommendedName>
        <fullName evidence="13">Mechanosensitive ion channel protein</fullName>
    </recommendedName>
</protein>
<evidence type="ECO:0000256" key="5">
    <source>
        <dbReference type="ARBA" id="ARBA00022989"/>
    </source>
</evidence>
<accession>A0A179DED8</accession>
<dbReference type="InterPro" id="IPR023408">
    <property type="entry name" value="MscS_beta-dom_sf"/>
</dbReference>
<evidence type="ECO:0000259" key="10">
    <source>
        <dbReference type="Pfam" id="PF21082"/>
    </source>
</evidence>
<feature type="chain" id="PRO_5008100529" description="Mechanosensitive ion channel protein" evidence="8">
    <location>
        <begin position="23"/>
        <end position="816"/>
    </location>
</feature>
<sequence length="816" mass="93565">MGKKIIWLFSFLAFGLIQPINAQNVSSKLENLVNKKISDKPGDKDSSQIIAADTTFNGLIKRVDYYAEQFNIIGTGLSAGFDTIDISETLPSIEKKIEDASAYKLATFRSLSTLQDYFATSQKQLDKWSNKLTLYNNSLVGMQEILCHLTTDSVFQKIPADSALRNRFFNRLNELGAKWHRLDSISNKAILNIGILQNRVSAVQVRITDFNDQINIDLRKLKEDAFTKEYDYLWDIKTNGFWLDFKDGIYNTYKINYRIFKYYFNYSYKVHLINIALFLLLYFWLKRNRDTIKKDSESAANIFENTLLTTKKPFFAALAVTCTIGPFFYYRPPIIINQIYLVILMFSVGILMWGIYEKWLVKNWFIALVFVVFYSFGNLYFQVFVSERIMFFILTILIFSWTIHFFKKRKTNIPEKYQNSLHNVIYIFFALIIVSIIGNLFGRYSISKIAATTALFTLVEGISLILFVKIITEGIYLQMEVGKIHINTVSSYLDFKNLKDRIGKFLKFLAIVLLIVFFTQNLNVFDVIYDDTKTFLTLSRKIGNTTFTFAGFILFILIIYLSTVIAKIISYFFEFADEHAIKTSRRAKYSSSILLVRLSIWIIGFLIAIAASGVPIDRITIIIGALGVGIGFGLQNLVNNVVSGLVMVFEKPIQVGDLIEVGDKTGTVRSIGIRASKILTLEGSEVIIPNGDMLSQNLINWTLSNTHKRICLDVGVSYGSDIDKIKSIFKTIVEKNEDVMKTPAPLILLDSFGDSSINFRVLCWVADIDNWLRIKSVLMSCIFEEFYKNEVTIPFPQRDVNVYIKDADQIRPKKED</sequence>